<proteinExistence type="predicted"/>
<accession>A0ABS9NTV5</accession>
<organism evidence="1 2">
    <name type="scientific">Ruegeria alba</name>
    <dbReference type="NCBI Taxonomy" id="2916756"/>
    <lineage>
        <taxon>Bacteria</taxon>
        <taxon>Pseudomonadati</taxon>
        <taxon>Pseudomonadota</taxon>
        <taxon>Alphaproteobacteria</taxon>
        <taxon>Rhodobacterales</taxon>
        <taxon>Roseobacteraceae</taxon>
        <taxon>Ruegeria</taxon>
    </lineage>
</organism>
<dbReference type="RefSeq" id="WP_238904291.1">
    <property type="nucleotide sequence ID" value="NZ_JAKOEM010000002.1"/>
</dbReference>
<sequence>MTRLNPQTTPRHVLRAEKARRNKEAALNAFIAKKAEIDEMLARLQALSDDHFNVHPDEVNWGHVGTLDHYASLLKRITDSAFGEGEHAE</sequence>
<dbReference type="EMBL" id="JAKOEM010000002">
    <property type="protein sequence ID" value="MCG6557656.1"/>
    <property type="molecule type" value="Genomic_DNA"/>
</dbReference>
<name>A0ABS9NTV5_9RHOB</name>
<protein>
    <submittedName>
        <fullName evidence="1">Uncharacterized protein</fullName>
    </submittedName>
</protein>
<reference evidence="1" key="1">
    <citation type="submission" date="2022-02" db="EMBL/GenBank/DDBJ databases">
        <title>The genome sequence of Ruegeria sp. 1NDH52C.</title>
        <authorList>
            <person name="Du J."/>
        </authorList>
    </citation>
    <scope>NUCLEOTIDE SEQUENCE</scope>
    <source>
        <strain evidence="1">1NDH52C</strain>
    </source>
</reference>
<dbReference type="Proteomes" id="UP001165279">
    <property type="component" value="Unassembled WGS sequence"/>
</dbReference>
<keyword evidence="2" id="KW-1185">Reference proteome</keyword>
<evidence type="ECO:0000313" key="2">
    <source>
        <dbReference type="Proteomes" id="UP001165279"/>
    </source>
</evidence>
<gene>
    <name evidence="1" type="ORF">MB818_05565</name>
</gene>
<comment type="caution">
    <text evidence="1">The sequence shown here is derived from an EMBL/GenBank/DDBJ whole genome shotgun (WGS) entry which is preliminary data.</text>
</comment>
<evidence type="ECO:0000313" key="1">
    <source>
        <dbReference type="EMBL" id="MCG6557656.1"/>
    </source>
</evidence>